<gene>
    <name evidence="2" type="ORF">PCOR1329_LOCUS56416</name>
</gene>
<evidence type="ECO:0000313" key="3">
    <source>
        <dbReference type="Proteomes" id="UP001189429"/>
    </source>
</evidence>
<evidence type="ECO:0000256" key="1">
    <source>
        <dbReference type="SAM" id="SignalP"/>
    </source>
</evidence>
<name>A0ABN9VB69_9DINO</name>
<dbReference type="Gene3D" id="3.40.50.1820">
    <property type="entry name" value="alpha/beta hydrolase"/>
    <property type="match status" value="1"/>
</dbReference>
<dbReference type="PANTHER" id="PTHR11440">
    <property type="entry name" value="LECITHIN-CHOLESTEROL ACYLTRANSFERASE-RELATED"/>
    <property type="match status" value="1"/>
</dbReference>
<dbReference type="InterPro" id="IPR003386">
    <property type="entry name" value="LACT/PDAT_acylTrfase"/>
</dbReference>
<reference evidence="2" key="1">
    <citation type="submission" date="2023-10" db="EMBL/GenBank/DDBJ databases">
        <authorList>
            <person name="Chen Y."/>
            <person name="Shah S."/>
            <person name="Dougan E. K."/>
            <person name="Thang M."/>
            <person name="Chan C."/>
        </authorList>
    </citation>
    <scope>NUCLEOTIDE SEQUENCE [LARGE SCALE GENOMIC DNA]</scope>
</reference>
<keyword evidence="1" id="KW-0732">Signal</keyword>
<feature type="chain" id="PRO_5045823609" evidence="1">
    <location>
        <begin position="18"/>
        <end position="415"/>
    </location>
</feature>
<protein>
    <submittedName>
        <fullName evidence="2">Uncharacterized protein</fullName>
    </submittedName>
</protein>
<feature type="signal peptide" evidence="1">
    <location>
        <begin position="1"/>
        <end position="17"/>
    </location>
</feature>
<accession>A0ABN9VB69</accession>
<dbReference type="EMBL" id="CAUYUJ010016944">
    <property type="protein sequence ID" value="CAK0870265.1"/>
    <property type="molecule type" value="Genomic_DNA"/>
</dbReference>
<organism evidence="2 3">
    <name type="scientific">Prorocentrum cordatum</name>
    <dbReference type="NCBI Taxonomy" id="2364126"/>
    <lineage>
        <taxon>Eukaryota</taxon>
        <taxon>Sar</taxon>
        <taxon>Alveolata</taxon>
        <taxon>Dinophyceae</taxon>
        <taxon>Prorocentrales</taxon>
        <taxon>Prorocentraceae</taxon>
        <taxon>Prorocentrum</taxon>
    </lineage>
</organism>
<dbReference type="InterPro" id="IPR029058">
    <property type="entry name" value="AB_hydrolase_fold"/>
</dbReference>
<sequence length="415" mass="45206">MVRGWRLLLSAPPLAAGAGSPVVIIPGDGSNQLEARTRLIRANRLDKPSVVSSWCSQKSDWFRLWLDTPNLLFGTTCWADNIKLVYDEQNGVLSNSAGVETRVPDFGGTSSFEELDPGVPGHATAAFRKMVQALTNVGYERNVTLRGAPYDFRYAPSSPVGAHFIDDLRGLIEETARATGKRVVLVSHSMGCLQGLYLLNQQTQAWKDEFIEKWIPLAGPFGGSAKEMRLHASGDNQGLPVSALKIREEQRSYETNFWLAPTREFGTRVLISTPDRNYTILDVDAFFDDIGFPAGKSLYRRTENLTSAVEAPGVDVVCMYSLGVPTPTHFQYGAGGFDEAPTVTNGDGDGTVNDLSLRLCDRWAEASARGRTARVQRFSGVTHSGMLTDDGVIRALLAELGLEHPAAAAEGHLFA</sequence>
<proteinExistence type="predicted"/>
<dbReference type="Proteomes" id="UP001189429">
    <property type="component" value="Unassembled WGS sequence"/>
</dbReference>
<evidence type="ECO:0000313" key="2">
    <source>
        <dbReference type="EMBL" id="CAK0870265.1"/>
    </source>
</evidence>
<dbReference type="Pfam" id="PF02450">
    <property type="entry name" value="LCAT"/>
    <property type="match status" value="1"/>
</dbReference>
<dbReference type="SUPFAM" id="SSF53474">
    <property type="entry name" value="alpha/beta-Hydrolases"/>
    <property type="match status" value="1"/>
</dbReference>
<comment type="caution">
    <text evidence="2">The sequence shown here is derived from an EMBL/GenBank/DDBJ whole genome shotgun (WGS) entry which is preliminary data.</text>
</comment>
<keyword evidence="3" id="KW-1185">Reference proteome</keyword>